<organism evidence="3 4">
    <name type="scientific">Nocardia nova</name>
    <dbReference type="NCBI Taxonomy" id="37330"/>
    <lineage>
        <taxon>Bacteria</taxon>
        <taxon>Bacillati</taxon>
        <taxon>Actinomycetota</taxon>
        <taxon>Actinomycetes</taxon>
        <taxon>Mycobacteriales</taxon>
        <taxon>Nocardiaceae</taxon>
        <taxon>Nocardia</taxon>
    </lineage>
</organism>
<evidence type="ECO:0008006" key="5">
    <source>
        <dbReference type="Google" id="ProtNLM"/>
    </source>
</evidence>
<feature type="transmembrane region" description="Helical" evidence="2">
    <location>
        <begin position="284"/>
        <end position="301"/>
    </location>
</feature>
<dbReference type="EMBL" id="PSZC01000020">
    <property type="protein sequence ID" value="PPJ35585.1"/>
    <property type="molecule type" value="Genomic_DNA"/>
</dbReference>
<feature type="transmembrane region" description="Helical" evidence="2">
    <location>
        <begin position="52"/>
        <end position="74"/>
    </location>
</feature>
<feature type="transmembrane region" description="Helical" evidence="2">
    <location>
        <begin position="175"/>
        <end position="192"/>
    </location>
</feature>
<proteinExistence type="predicted"/>
<feature type="transmembrane region" description="Helical" evidence="2">
    <location>
        <begin position="358"/>
        <end position="377"/>
    </location>
</feature>
<dbReference type="AlphaFoldDB" id="A0A2S6AK27"/>
<evidence type="ECO:0000313" key="4">
    <source>
        <dbReference type="Proteomes" id="UP000239874"/>
    </source>
</evidence>
<gene>
    <name evidence="3" type="ORF">C5E45_25190</name>
</gene>
<feature type="transmembrane region" description="Helical" evidence="2">
    <location>
        <begin position="204"/>
        <end position="227"/>
    </location>
</feature>
<evidence type="ECO:0000256" key="1">
    <source>
        <dbReference type="SAM" id="MobiDB-lite"/>
    </source>
</evidence>
<dbReference type="Proteomes" id="UP000239874">
    <property type="component" value="Unassembled WGS sequence"/>
</dbReference>
<keyword evidence="2" id="KW-0472">Membrane</keyword>
<evidence type="ECO:0000256" key="2">
    <source>
        <dbReference type="SAM" id="Phobius"/>
    </source>
</evidence>
<protein>
    <recommendedName>
        <fullName evidence="5">MFS transporter</fullName>
    </recommendedName>
</protein>
<feature type="region of interest" description="Disordered" evidence="1">
    <location>
        <begin position="432"/>
        <end position="463"/>
    </location>
</feature>
<keyword evidence="2" id="KW-1133">Transmembrane helix</keyword>
<accession>A0A2S6AK27</accession>
<evidence type="ECO:0000313" key="3">
    <source>
        <dbReference type="EMBL" id="PPJ35585.1"/>
    </source>
</evidence>
<feature type="transmembrane region" description="Helical" evidence="2">
    <location>
        <begin position="20"/>
        <end position="40"/>
    </location>
</feature>
<feature type="compositionally biased region" description="Polar residues" evidence="1">
    <location>
        <begin position="440"/>
        <end position="463"/>
    </location>
</feature>
<feature type="transmembrane region" description="Helical" evidence="2">
    <location>
        <begin position="233"/>
        <end position="254"/>
    </location>
</feature>
<sequence>MSAGIADAQWLRVAAETSAACVSAAVAGLAMMMPISQSWLSPGSALQVDLLIFNMPLALTAGALIAAIAVSVAAAIGNSRLAWGVVFCATLAMLVNHTLLVKLETRTLSTLNYIDSMLAGVILGCLAAAVWHRRAPAGGYLFGALASILLADITQVPDFASTVAGEGALRGAPPVWLILTALVLMLCATVLLRQERRPEPDDTAVVPLKPVVSAVVIVSATLGTSVWMARGGAIVSILVGGALLLLATAVAALLLPGRDGMLVVVMVAFASAGSALLIVPRPVWSTVLVVAAAGAGLYAGWRIRLPLPAVAGSIALSIAAAVSAAVVDVPTAAVTVPSCIALAAVAGYALGCAVGPRATSAVVGIVILFVPSAGVALQGRELGRIEYSHSWFRSAEAAVTAVPGLVAAGIGIGCAAIVLLIGRLRPVDPFGRHAADGPERTNSAQARRNSLTTSKSTPSASAR</sequence>
<name>A0A2S6AK27_9NOCA</name>
<comment type="caution">
    <text evidence="3">The sequence shown here is derived from an EMBL/GenBank/DDBJ whole genome shotgun (WGS) entry which is preliminary data.</text>
</comment>
<keyword evidence="2" id="KW-0812">Transmembrane</keyword>
<feature type="transmembrane region" description="Helical" evidence="2">
    <location>
        <begin position="81"/>
        <end position="101"/>
    </location>
</feature>
<feature type="transmembrane region" description="Helical" evidence="2">
    <location>
        <begin position="332"/>
        <end position="351"/>
    </location>
</feature>
<reference evidence="3 4" key="1">
    <citation type="submission" date="2018-02" db="EMBL/GenBank/DDBJ databases">
        <title>8 Nocardia nova and 1 Nocardia cyriacigeorgica strain used for evolution to TMP-SMX.</title>
        <authorList>
            <person name="Mehta H."/>
            <person name="Weng J."/>
            <person name="Shamoo Y."/>
        </authorList>
    </citation>
    <scope>NUCLEOTIDE SEQUENCE [LARGE SCALE GENOMIC DNA]</scope>
    <source>
        <strain evidence="3 4">MDA3139</strain>
    </source>
</reference>
<feature type="transmembrane region" description="Helical" evidence="2">
    <location>
        <begin position="113"/>
        <end position="131"/>
    </location>
</feature>
<feature type="transmembrane region" description="Helical" evidence="2">
    <location>
        <begin position="138"/>
        <end position="155"/>
    </location>
</feature>
<feature type="transmembrane region" description="Helical" evidence="2">
    <location>
        <begin position="261"/>
        <end position="278"/>
    </location>
</feature>
<feature type="transmembrane region" description="Helical" evidence="2">
    <location>
        <begin position="397"/>
        <end position="422"/>
    </location>
</feature>
<feature type="transmembrane region" description="Helical" evidence="2">
    <location>
        <begin position="308"/>
        <end position="326"/>
    </location>
</feature>